<keyword evidence="1" id="KW-0732">Signal</keyword>
<dbReference type="Gene3D" id="3.40.190.10">
    <property type="entry name" value="Periplasmic binding protein-like II"/>
    <property type="match status" value="2"/>
</dbReference>
<sequence length="347" mass="36671">MKFKKHLSLLLVLLLLMSAFAGCSSSEPAGEEPSGETPAPAPEKQFVTIVTGSTGGTYYPVGTILATLWSEKLGDQGVVAAAQSSGGSIENLNMLKSDEAQLGIAVASLGYFAMTGEENFADNKFEDVRLVTGLWPELSQIVVTEASGINSISDVAGHSINVGGAGSGTEYGTLKILEILGGLTPDQYRAEHLGYSEASSAMQNGQLDAMNAEAGIPTSSVSEIFASKTAVKMLSFTDEEYAKLKAEAPQYGQFTVPGGLYPGLDEDVVTVGIKSALFTNASADEELIYNLTKTMYEYHEEIVGSHQALESVTLENAVVGLPPVPLHPGAVRYYQEKGIEIPAEMMP</sequence>
<name>A0A1G5S1L6_9FIRM</name>
<feature type="chain" id="PRO_5039473521" description="TRAP transporter solute receptor, TAXI family" evidence="1">
    <location>
        <begin position="22"/>
        <end position="347"/>
    </location>
</feature>
<reference evidence="2 3" key="1">
    <citation type="submission" date="2016-10" db="EMBL/GenBank/DDBJ databases">
        <authorList>
            <person name="de Groot N.N."/>
        </authorList>
    </citation>
    <scope>NUCLEOTIDE SEQUENCE [LARGE SCALE GENOMIC DNA]</scope>
    <source>
        <strain evidence="2 3">DSM 2784</strain>
    </source>
</reference>
<protein>
    <recommendedName>
        <fullName evidence="4">TRAP transporter solute receptor, TAXI family</fullName>
    </recommendedName>
</protein>
<dbReference type="NCBIfam" id="TIGR02122">
    <property type="entry name" value="TRAP_TAXI"/>
    <property type="match status" value="1"/>
</dbReference>
<evidence type="ECO:0008006" key="4">
    <source>
        <dbReference type="Google" id="ProtNLM"/>
    </source>
</evidence>
<dbReference type="CDD" id="cd13520">
    <property type="entry name" value="PBP2_TAXI_TRAP"/>
    <property type="match status" value="1"/>
</dbReference>
<accession>A0A1G5S1L6</accession>
<gene>
    <name evidence="2" type="ORF">SAMN03080599_02180</name>
</gene>
<evidence type="ECO:0000256" key="1">
    <source>
        <dbReference type="SAM" id="SignalP"/>
    </source>
</evidence>
<dbReference type="OrthoDB" id="9776669at2"/>
<dbReference type="RefSeq" id="WP_092591403.1">
    <property type="nucleotide sequence ID" value="NZ_FMWL01000011.1"/>
</dbReference>
<dbReference type="SUPFAM" id="SSF53850">
    <property type="entry name" value="Periplasmic binding protein-like II"/>
    <property type="match status" value="1"/>
</dbReference>
<feature type="signal peptide" evidence="1">
    <location>
        <begin position="1"/>
        <end position="21"/>
    </location>
</feature>
<dbReference type="EMBL" id="FMWL01000011">
    <property type="protein sequence ID" value="SCZ80254.1"/>
    <property type="molecule type" value="Genomic_DNA"/>
</dbReference>
<evidence type="ECO:0000313" key="3">
    <source>
        <dbReference type="Proteomes" id="UP000199208"/>
    </source>
</evidence>
<dbReference type="InterPro" id="IPR011852">
    <property type="entry name" value="TRAP_TAXI"/>
</dbReference>
<keyword evidence="3" id="KW-1185">Reference proteome</keyword>
<organism evidence="2 3">
    <name type="scientific">Acidaminobacter hydrogenoformans DSM 2784</name>
    <dbReference type="NCBI Taxonomy" id="1120920"/>
    <lineage>
        <taxon>Bacteria</taxon>
        <taxon>Bacillati</taxon>
        <taxon>Bacillota</taxon>
        <taxon>Clostridia</taxon>
        <taxon>Peptostreptococcales</taxon>
        <taxon>Acidaminobacteraceae</taxon>
        <taxon>Acidaminobacter</taxon>
    </lineage>
</organism>
<dbReference type="Proteomes" id="UP000199208">
    <property type="component" value="Unassembled WGS sequence"/>
</dbReference>
<dbReference type="PROSITE" id="PS51257">
    <property type="entry name" value="PROKAR_LIPOPROTEIN"/>
    <property type="match status" value="1"/>
</dbReference>
<dbReference type="STRING" id="1120920.SAMN03080599_02180"/>
<dbReference type="PANTHER" id="PTHR42941">
    <property type="entry name" value="SLL1037 PROTEIN"/>
    <property type="match status" value="1"/>
</dbReference>
<proteinExistence type="predicted"/>
<dbReference type="AlphaFoldDB" id="A0A1G5S1L6"/>
<dbReference type="Pfam" id="PF16868">
    <property type="entry name" value="NMT1_3"/>
    <property type="match status" value="1"/>
</dbReference>
<evidence type="ECO:0000313" key="2">
    <source>
        <dbReference type="EMBL" id="SCZ80254.1"/>
    </source>
</evidence>
<dbReference type="PANTHER" id="PTHR42941:SF1">
    <property type="entry name" value="SLL1037 PROTEIN"/>
    <property type="match status" value="1"/>
</dbReference>